<comment type="similarity">
    <text evidence="1">Belongs to the universal ribosomal protein uL11 family.</text>
</comment>
<protein>
    <submittedName>
        <fullName evidence="4">Uncharacterized protein</fullName>
    </submittedName>
</protein>
<evidence type="ECO:0000256" key="3">
    <source>
        <dbReference type="ARBA" id="ARBA00023274"/>
    </source>
</evidence>
<dbReference type="AlphaFoldDB" id="A0A5P8HBI9"/>
<dbReference type="GO" id="GO:0005840">
    <property type="term" value="C:ribosome"/>
    <property type="evidence" value="ECO:0007669"/>
    <property type="project" value="UniProtKB-KW"/>
</dbReference>
<evidence type="ECO:0000256" key="2">
    <source>
        <dbReference type="ARBA" id="ARBA00022980"/>
    </source>
</evidence>
<keyword evidence="4" id="KW-0496">Mitochondrion</keyword>
<organism evidence="4">
    <name type="scientific">Paramoeba aparasomata</name>
    <dbReference type="NCBI Taxonomy" id="2583407"/>
    <lineage>
        <taxon>Eukaryota</taxon>
        <taxon>Amoebozoa</taxon>
        <taxon>Discosea</taxon>
        <taxon>Flabellinia</taxon>
        <taxon>Dactylopodida</taxon>
        <taxon>Paramoebidae</taxon>
        <taxon>Paramoeba</taxon>
    </lineage>
</organism>
<evidence type="ECO:0000256" key="1">
    <source>
        <dbReference type="ARBA" id="ARBA00010537"/>
    </source>
</evidence>
<dbReference type="SUPFAM" id="SSF54747">
    <property type="entry name" value="Ribosomal L11/L12e N-terminal domain"/>
    <property type="match status" value="1"/>
</dbReference>
<name>A0A5P8HBI9_9EUKA</name>
<reference evidence="4" key="1">
    <citation type="journal article" date="2019" name="J. Eukaryot. Microbiol.">
        <title>A Comparative Characterization of the Mitochondrial Genomes of Paramoeba aparasomata and Neoparamoeba pemaquidensis (Amoebozoa, Paramoebidae).</title>
        <authorList>
            <person name="Bondarenko N."/>
            <person name="EkaterinaVolkova"/>
            <person name="Masharsky A."/>
            <person name="Kudryavtsev A."/>
            <person name="Smirnov A."/>
        </authorList>
    </citation>
    <scope>NUCLEOTIDE SEQUENCE</scope>
</reference>
<dbReference type="GO" id="GO:1990904">
    <property type="term" value="C:ribonucleoprotein complex"/>
    <property type="evidence" value="ECO:0007669"/>
    <property type="project" value="UniProtKB-KW"/>
</dbReference>
<keyword evidence="2" id="KW-0689">Ribosomal protein</keyword>
<evidence type="ECO:0000313" key="4">
    <source>
        <dbReference type="EMBL" id="QFQ52410.1"/>
    </source>
</evidence>
<keyword evidence="3" id="KW-0687">Ribonucleoprotein</keyword>
<dbReference type="EMBL" id="MK518072">
    <property type="protein sequence ID" value="QFQ52410.1"/>
    <property type="molecule type" value="Genomic_DNA"/>
</dbReference>
<dbReference type="Gene3D" id="3.30.1550.10">
    <property type="entry name" value="Ribosomal protein L11/L12, N-terminal domain"/>
    <property type="match status" value="1"/>
</dbReference>
<geneLocation type="mitochondrion" evidence="4"/>
<dbReference type="InterPro" id="IPR036796">
    <property type="entry name" value="Ribosomal_uL11_N_sf"/>
</dbReference>
<accession>A0A5P8HBI9</accession>
<gene>
    <name evidence="4" type="primary">ORF6</name>
</gene>
<sequence>MILIVSLKSNLFISHNSNKKLKRFFNLFVKSSQAVFEDPFIGPNLSPYMSRDKIKLFCEELNSKALLIKSGLKLLVKLYLFDDKSFFFIIKGVPFSLLLKLLLNIKFNAFEETLKVITIFDAYNILYLKNIFNIRFLPYDNLFLKSQLIDNIYSIKNLDLIKS</sequence>
<proteinExistence type="inferred from homology"/>